<reference evidence="2" key="2">
    <citation type="journal article" date="2014" name="ISME J.">
        <title>Microbial stratification in low pH oxic and suboxic macroscopic growths along an acid mine drainage.</title>
        <authorList>
            <person name="Mendez-Garcia C."/>
            <person name="Mesa V."/>
            <person name="Sprenger R.R."/>
            <person name="Richter M."/>
            <person name="Diez M.S."/>
            <person name="Solano J."/>
            <person name="Bargiela R."/>
            <person name="Golyshina O.V."/>
            <person name="Manteca A."/>
            <person name="Ramos J.L."/>
            <person name="Gallego J.R."/>
            <person name="Llorente I."/>
            <person name="Martins Dos Santos V.A."/>
            <person name="Jensen O.N."/>
            <person name="Pelaez A.I."/>
            <person name="Sanchez J."/>
            <person name="Ferrer M."/>
        </authorList>
    </citation>
    <scope>NUCLEOTIDE SEQUENCE</scope>
</reference>
<dbReference type="InterPro" id="IPR021835">
    <property type="entry name" value="DUF3427"/>
</dbReference>
<reference evidence="2" key="1">
    <citation type="submission" date="2013-08" db="EMBL/GenBank/DDBJ databases">
        <authorList>
            <person name="Mendez C."/>
            <person name="Richter M."/>
            <person name="Ferrer M."/>
            <person name="Sanchez J."/>
        </authorList>
    </citation>
    <scope>NUCLEOTIDE SEQUENCE</scope>
</reference>
<protein>
    <submittedName>
        <fullName evidence="2">Type III restriction protein res subunit</fullName>
    </submittedName>
</protein>
<feature type="domain" description="DUF3427" evidence="1">
    <location>
        <begin position="74"/>
        <end position="167"/>
    </location>
</feature>
<evidence type="ECO:0000259" key="1">
    <source>
        <dbReference type="Pfam" id="PF11907"/>
    </source>
</evidence>
<accession>T1BN07</accession>
<feature type="non-terminal residue" evidence="2">
    <location>
        <position position="1"/>
    </location>
</feature>
<dbReference type="Pfam" id="PF11907">
    <property type="entry name" value="DUF3427"/>
    <property type="match status" value="1"/>
</dbReference>
<proteinExistence type="predicted"/>
<comment type="caution">
    <text evidence="2">The sequence shown here is derived from an EMBL/GenBank/DDBJ whole genome shotgun (WGS) entry which is preliminary data.</text>
</comment>
<organism evidence="2">
    <name type="scientific">mine drainage metagenome</name>
    <dbReference type="NCBI Taxonomy" id="410659"/>
    <lineage>
        <taxon>unclassified sequences</taxon>
        <taxon>metagenomes</taxon>
        <taxon>ecological metagenomes</taxon>
    </lineage>
</organism>
<dbReference type="EMBL" id="AUZX01008740">
    <property type="protein sequence ID" value="EQD54684.1"/>
    <property type="molecule type" value="Genomic_DNA"/>
</dbReference>
<dbReference type="AlphaFoldDB" id="T1BN07"/>
<gene>
    <name evidence="2" type="ORF">B1A_12103</name>
</gene>
<sequence length="196" mass="23059">RDLSNSEEKMLNMFQYTAWGKSLQESGFRDYVETFTRIRECGPLFNEMMEIMEYQLSRTDIVDFDIDLGYECPLELHCNYTRDQVLVSLGVKNPENMREGVKFIPELKTDILFVTLNKSDKDYSPTTMYEDYLLSDRLFHWQSQSTTSEKFGNRKEIRQPQGNGKQHPSFCEGIQENCERDGCSIHIPWYGELQIT</sequence>
<name>T1BN07_9ZZZZ</name>
<evidence type="ECO:0000313" key="2">
    <source>
        <dbReference type="EMBL" id="EQD54684.1"/>
    </source>
</evidence>